<name>W6MSC7_9ASCO</name>
<accession>W6MSC7</accession>
<proteinExistence type="predicted"/>
<evidence type="ECO:0000313" key="1">
    <source>
        <dbReference type="EMBL" id="CDK28107.1"/>
    </source>
</evidence>
<reference evidence="1" key="1">
    <citation type="submission" date="2013-12" db="EMBL/GenBank/DDBJ databases">
        <authorList>
            <person name="Genoscope - CEA"/>
        </authorList>
    </citation>
    <scope>NUCLEOTIDE SEQUENCE</scope>
    <source>
        <strain evidence="1">CBS 1993</strain>
    </source>
</reference>
<dbReference type="HOGENOM" id="CLU_3299519_0_0_1"/>
<organism evidence="1 2">
    <name type="scientific">Kuraishia capsulata CBS 1993</name>
    <dbReference type="NCBI Taxonomy" id="1382522"/>
    <lineage>
        <taxon>Eukaryota</taxon>
        <taxon>Fungi</taxon>
        <taxon>Dikarya</taxon>
        <taxon>Ascomycota</taxon>
        <taxon>Saccharomycotina</taxon>
        <taxon>Pichiomycetes</taxon>
        <taxon>Pichiales</taxon>
        <taxon>Pichiaceae</taxon>
        <taxon>Kuraishia</taxon>
    </lineage>
</organism>
<dbReference type="Proteomes" id="UP000019384">
    <property type="component" value="Unassembled WGS sequence"/>
</dbReference>
<dbReference type="AlphaFoldDB" id="W6MSC7"/>
<evidence type="ECO:0000313" key="2">
    <source>
        <dbReference type="Proteomes" id="UP000019384"/>
    </source>
</evidence>
<gene>
    <name evidence="1" type="ORF">KUCA_T00004088001</name>
</gene>
<dbReference type="EMBL" id="HG793129">
    <property type="protein sequence ID" value="CDK28107.1"/>
    <property type="molecule type" value="Genomic_DNA"/>
</dbReference>
<protein>
    <submittedName>
        <fullName evidence="1">Uncharacterized protein</fullName>
    </submittedName>
</protein>
<dbReference type="GeneID" id="34521486"/>
<keyword evidence="2" id="KW-1185">Reference proteome</keyword>
<sequence>MSILSTISAAAKKSNPLLAYSLLLFPSTVHTRLWYLIRGF</sequence>
<reference evidence="1" key="2">
    <citation type="submission" date="2014-02" db="EMBL/GenBank/DDBJ databases">
        <title>Complete DNA sequence of /Kuraishia capsulata/ illustrates novel genomic features among budding yeasts (/Saccharomycotina/).</title>
        <authorList>
            <person name="Morales L."/>
            <person name="Noel B."/>
            <person name="Porcel B."/>
            <person name="Marcet-Houben M."/>
            <person name="Hullo M-F."/>
            <person name="Sacerdot C."/>
            <person name="Tekaia F."/>
            <person name="Leh-Louis V."/>
            <person name="Despons L."/>
            <person name="Khanna V."/>
            <person name="Aury J-M."/>
            <person name="Barbe V."/>
            <person name="Couloux A."/>
            <person name="Labadie K."/>
            <person name="Pelletier E."/>
            <person name="Souciet J-L."/>
            <person name="Boekhout T."/>
            <person name="Gabaldon T."/>
            <person name="Wincker P."/>
            <person name="Dujon B."/>
        </authorList>
    </citation>
    <scope>NUCLEOTIDE SEQUENCE</scope>
    <source>
        <strain evidence="1">CBS 1993</strain>
    </source>
</reference>
<dbReference type="RefSeq" id="XP_022460098.1">
    <property type="nucleotide sequence ID" value="XM_022600787.1"/>
</dbReference>